<accession>A0A7J6VPD9</accession>
<dbReference type="EMBL" id="JABWDY010029022">
    <property type="protein sequence ID" value="KAF5186631.1"/>
    <property type="molecule type" value="Genomic_DNA"/>
</dbReference>
<dbReference type="AlphaFoldDB" id="A0A7J6VPD9"/>
<comment type="caution">
    <text evidence="1">The sequence shown here is derived from an EMBL/GenBank/DDBJ whole genome shotgun (WGS) entry which is preliminary data.</text>
</comment>
<organism evidence="1 2">
    <name type="scientific">Thalictrum thalictroides</name>
    <name type="common">Rue-anemone</name>
    <name type="synonym">Anemone thalictroides</name>
    <dbReference type="NCBI Taxonomy" id="46969"/>
    <lineage>
        <taxon>Eukaryota</taxon>
        <taxon>Viridiplantae</taxon>
        <taxon>Streptophyta</taxon>
        <taxon>Embryophyta</taxon>
        <taxon>Tracheophyta</taxon>
        <taxon>Spermatophyta</taxon>
        <taxon>Magnoliopsida</taxon>
        <taxon>Ranunculales</taxon>
        <taxon>Ranunculaceae</taxon>
        <taxon>Thalictroideae</taxon>
        <taxon>Thalictrum</taxon>
    </lineage>
</organism>
<dbReference type="Proteomes" id="UP000554482">
    <property type="component" value="Unassembled WGS sequence"/>
</dbReference>
<protein>
    <submittedName>
        <fullName evidence="1">Uncharacterized protein</fullName>
    </submittedName>
</protein>
<proteinExistence type="predicted"/>
<gene>
    <name evidence="1" type="ORF">FRX31_023780</name>
</gene>
<keyword evidence="2" id="KW-1185">Reference proteome</keyword>
<evidence type="ECO:0000313" key="2">
    <source>
        <dbReference type="Proteomes" id="UP000554482"/>
    </source>
</evidence>
<reference evidence="1 2" key="1">
    <citation type="submission" date="2020-06" db="EMBL/GenBank/DDBJ databases">
        <title>Transcriptomic and genomic resources for Thalictrum thalictroides and T. hernandezii: Facilitating candidate gene discovery in an emerging model plant lineage.</title>
        <authorList>
            <person name="Arias T."/>
            <person name="Riano-Pachon D.M."/>
            <person name="Di Stilio V.S."/>
        </authorList>
    </citation>
    <scope>NUCLEOTIDE SEQUENCE [LARGE SCALE GENOMIC DNA]</scope>
    <source>
        <strain evidence="2">cv. WT478/WT964</strain>
        <tissue evidence="1">Leaves</tissue>
    </source>
</reference>
<sequence>MKDGPRRSIYFPEIKVDLWVMWRRGYVQWHRYDKLQGIGIGKIQYNNIAYLQHFYLQCLKKRYIGNAPTLATLSKRCNQ</sequence>
<name>A0A7J6VPD9_THATH</name>
<evidence type="ECO:0000313" key="1">
    <source>
        <dbReference type="EMBL" id="KAF5186631.1"/>
    </source>
</evidence>